<proteinExistence type="predicted"/>
<dbReference type="RefSeq" id="WP_136739349.1">
    <property type="nucleotide sequence ID" value="NZ_SUMB01000003.1"/>
</dbReference>
<evidence type="ECO:0000256" key="1">
    <source>
        <dbReference type="SAM" id="Phobius"/>
    </source>
</evidence>
<dbReference type="OrthoDB" id="4254548at2"/>
<keyword evidence="1" id="KW-1133">Transmembrane helix</keyword>
<gene>
    <name evidence="2" type="ORF">FCH28_09595</name>
</gene>
<keyword evidence="3" id="KW-1185">Reference proteome</keyword>
<comment type="caution">
    <text evidence="2">The sequence shown here is derived from an EMBL/GenBank/DDBJ whole genome shotgun (WGS) entry which is preliminary data.</text>
</comment>
<accession>A0A4U0NYZ3</accession>
<dbReference type="AlphaFoldDB" id="A0A4U0NYZ3"/>
<evidence type="ECO:0000313" key="2">
    <source>
        <dbReference type="EMBL" id="TJZ55584.1"/>
    </source>
</evidence>
<reference evidence="2 3" key="1">
    <citation type="submission" date="2019-04" db="EMBL/GenBank/DDBJ databases">
        <title>Streptomyces piniterrae sp. nov., a heliquinomycin-producing actinomycete isolated from rhizosphere soil of Pinus yunnanensis.</title>
        <authorList>
            <person name="Zhuang X."/>
            <person name="Zhao J."/>
        </authorList>
    </citation>
    <scope>NUCLEOTIDE SEQUENCE [LARGE SCALE GENOMIC DNA]</scope>
    <source>
        <strain evidence="3">jys28</strain>
    </source>
</reference>
<protein>
    <submittedName>
        <fullName evidence="2">Uncharacterized protein</fullName>
    </submittedName>
</protein>
<dbReference type="EMBL" id="SUMB01000003">
    <property type="protein sequence ID" value="TJZ55584.1"/>
    <property type="molecule type" value="Genomic_DNA"/>
</dbReference>
<organism evidence="2 3">
    <name type="scientific">Streptomyces piniterrae</name>
    <dbReference type="NCBI Taxonomy" id="2571125"/>
    <lineage>
        <taxon>Bacteria</taxon>
        <taxon>Bacillati</taxon>
        <taxon>Actinomycetota</taxon>
        <taxon>Actinomycetes</taxon>
        <taxon>Kitasatosporales</taxon>
        <taxon>Streptomycetaceae</taxon>
        <taxon>Streptomyces</taxon>
    </lineage>
</organism>
<keyword evidence="1" id="KW-0812">Transmembrane</keyword>
<dbReference type="Proteomes" id="UP000308697">
    <property type="component" value="Unassembled WGS sequence"/>
</dbReference>
<evidence type="ECO:0000313" key="3">
    <source>
        <dbReference type="Proteomes" id="UP000308697"/>
    </source>
</evidence>
<name>A0A4U0NYZ3_9ACTN</name>
<keyword evidence="1" id="KW-0472">Membrane</keyword>
<sequence length="87" mass="9179">MSDALTLILGGLLGFALVGLIALPRYIGGRRLAAAKAAPFHTIADGTRWLPCHTTTCGHMTTRHEPTADGAWRCTGHGCGHITKGEQ</sequence>
<feature type="transmembrane region" description="Helical" evidence="1">
    <location>
        <begin position="6"/>
        <end position="27"/>
    </location>
</feature>